<dbReference type="VEuPathDB" id="ToxoDB:LOC34621378"/>
<organism evidence="12 13">
    <name type="scientific">Cyclospora cayetanensis</name>
    <dbReference type="NCBI Taxonomy" id="88456"/>
    <lineage>
        <taxon>Eukaryota</taxon>
        <taxon>Sar</taxon>
        <taxon>Alveolata</taxon>
        <taxon>Apicomplexa</taxon>
        <taxon>Conoidasida</taxon>
        <taxon>Coccidia</taxon>
        <taxon>Eucoccidiorida</taxon>
        <taxon>Eimeriorina</taxon>
        <taxon>Eimeriidae</taxon>
        <taxon>Cyclospora</taxon>
    </lineage>
</organism>
<evidence type="ECO:0000256" key="9">
    <source>
        <dbReference type="ARBA" id="ARBA00023239"/>
    </source>
</evidence>
<keyword evidence="7 10" id="KW-0496">Mitochondrion</keyword>
<dbReference type="Pfam" id="PF01265">
    <property type="entry name" value="Cyto_heme_lyase"/>
    <property type="match status" value="1"/>
</dbReference>
<evidence type="ECO:0000256" key="5">
    <source>
        <dbReference type="ARBA" id="ARBA00022792"/>
    </source>
</evidence>
<dbReference type="InParanoid" id="A0A1D3D4D7"/>
<comment type="catalytic activity">
    <reaction evidence="10">
        <text>holo-[cytochrome c] = apo-[cytochrome c] + heme b</text>
        <dbReference type="Rhea" id="RHEA:22648"/>
        <dbReference type="Rhea" id="RHEA-COMP:10725"/>
        <dbReference type="Rhea" id="RHEA-COMP:10726"/>
        <dbReference type="ChEBI" id="CHEBI:29950"/>
        <dbReference type="ChEBI" id="CHEBI:60344"/>
        <dbReference type="ChEBI" id="CHEBI:83739"/>
        <dbReference type="EC" id="4.4.1.17"/>
    </reaction>
</comment>
<keyword evidence="6 10" id="KW-0408">Iron</keyword>
<evidence type="ECO:0000256" key="4">
    <source>
        <dbReference type="ARBA" id="ARBA00022723"/>
    </source>
</evidence>
<dbReference type="AlphaFoldDB" id="A0A1D3D4D7"/>
<dbReference type="GO" id="GO:0046872">
    <property type="term" value="F:metal ion binding"/>
    <property type="evidence" value="ECO:0007669"/>
    <property type="project" value="UniProtKB-KW"/>
</dbReference>
<keyword evidence="5 10" id="KW-0999">Mitochondrion inner membrane</keyword>
<feature type="compositionally biased region" description="Polar residues" evidence="11">
    <location>
        <begin position="312"/>
        <end position="322"/>
    </location>
</feature>
<dbReference type="VEuPathDB" id="ToxoDB:cyc_04926"/>
<comment type="function">
    <text evidence="10">Lyase that catalyzes the covalent linking of the heme group to the cytochrome C apoprotein to produce the mature functional cytochrome.</text>
</comment>
<name>A0A1D3D4D7_9EIME</name>
<comment type="subcellular location">
    <subcellularLocation>
        <location evidence="1 10">Mitochondrion inner membrane</location>
    </subcellularLocation>
</comment>
<evidence type="ECO:0000256" key="7">
    <source>
        <dbReference type="ARBA" id="ARBA00023128"/>
    </source>
</evidence>
<evidence type="ECO:0000256" key="10">
    <source>
        <dbReference type="RuleBase" id="RU363130"/>
    </source>
</evidence>
<comment type="caution">
    <text evidence="12">The sequence shown here is derived from an EMBL/GenBank/DDBJ whole genome shotgun (WGS) entry which is preliminary data.</text>
</comment>
<keyword evidence="9 10" id="KW-0456">Lyase</keyword>
<reference evidence="12 13" key="1">
    <citation type="journal article" date="2016" name="BMC Genomics">
        <title>Comparative genomics reveals Cyclospora cayetanensis possesses coccidia-like metabolism and invasion components but unique surface antigens.</title>
        <authorList>
            <person name="Liu S."/>
            <person name="Wang L."/>
            <person name="Zheng H."/>
            <person name="Xu Z."/>
            <person name="Roellig D.M."/>
            <person name="Li N."/>
            <person name="Frace M.A."/>
            <person name="Tang K."/>
            <person name="Arrowood M.J."/>
            <person name="Moss D.M."/>
            <person name="Zhang L."/>
            <person name="Feng Y."/>
            <person name="Xiao L."/>
        </authorList>
    </citation>
    <scope>NUCLEOTIDE SEQUENCE [LARGE SCALE GENOMIC DNA]</scope>
    <source>
        <strain evidence="12 13">CHN_HEN01</strain>
    </source>
</reference>
<proteinExistence type="inferred from homology"/>
<feature type="region of interest" description="Disordered" evidence="11">
    <location>
        <begin position="63"/>
        <end position="121"/>
    </location>
</feature>
<keyword evidence="3 10" id="KW-0349">Heme</keyword>
<comment type="similarity">
    <text evidence="2 10">Belongs to the cytochrome c-type heme lyase family.</text>
</comment>
<dbReference type="EC" id="4.4.1.17" evidence="10"/>
<evidence type="ECO:0000256" key="1">
    <source>
        <dbReference type="ARBA" id="ARBA00004273"/>
    </source>
</evidence>
<feature type="compositionally biased region" description="Polar residues" evidence="11">
    <location>
        <begin position="91"/>
        <end position="101"/>
    </location>
</feature>
<dbReference type="GO" id="GO:0004408">
    <property type="term" value="F:holocytochrome-c synthase activity"/>
    <property type="evidence" value="ECO:0007669"/>
    <property type="project" value="UniProtKB-EC"/>
</dbReference>
<sequence>MVLLLPSITGSKTPQAIQDTAAVPEGRLSVRPQGSPWECPFGSLKDGGSCAWFSRFCGDEGASRIVEGPPPRGRETPLASHGEGEEEEVLNPSNMMPNIPNTAHLGLSTKRERSSIPKTGEGKTWVYPSSAQFFRALQRRGKEAEKETMPAVVHVHNFVNEETWQRITTLEQNHPECAQVTLTRFCGRSDDLTVTARVMNRLGWWGQLFDRHDWYLDRCGQQVRYIIDYYDDPKAENIAEVGCTPTHGVEEAGEGEGGVFISQASGCLGWGVLVAAEAMEGVRLTAYGLGLADGGDEGIKGAGSEHTFLHLTPSSVDGSRSNPYAGPSSGRKRRMQNGGAFFYLRLSAACS</sequence>
<accession>A0A1D3D4D7</accession>
<protein>
    <recommendedName>
        <fullName evidence="10">Holocytochrome c-type synthase</fullName>
        <ecNumber evidence="10">4.4.1.17</ecNumber>
    </recommendedName>
</protein>
<keyword evidence="4 10" id="KW-0479">Metal-binding</keyword>
<evidence type="ECO:0000256" key="8">
    <source>
        <dbReference type="ARBA" id="ARBA00023136"/>
    </source>
</evidence>
<keyword evidence="8 10" id="KW-0472">Membrane</keyword>
<dbReference type="PANTHER" id="PTHR12743:SF8">
    <property type="entry name" value="PROTEIN HRI1"/>
    <property type="match status" value="1"/>
</dbReference>
<evidence type="ECO:0000313" key="13">
    <source>
        <dbReference type="Proteomes" id="UP000095192"/>
    </source>
</evidence>
<evidence type="ECO:0000256" key="11">
    <source>
        <dbReference type="SAM" id="MobiDB-lite"/>
    </source>
</evidence>
<gene>
    <name evidence="12" type="ORF">cyc_04926</name>
</gene>
<dbReference type="EMBL" id="JROU02000784">
    <property type="protein sequence ID" value="OEH78309.1"/>
    <property type="molecule type" value="Genomic_DNA"/>
</dbReference>
<dbReference type="GO" id="GO:0005743">
    <property type="term" value="C:mitochondrial inner membrane"/>
    <property type="evidence" value="ECO:0007669"/>
    <property type="project" value="UniProtKB-SubCell"/>
</dbReference>
<evidence type="ECO:0000256" key="3">
    <source>
        <dbReference type="ARBA" id="ARBA00022617"/>
    </source>
</evidence>
<dbReference type="PANTHER" id="PTHR12743">
    <property type="entry name" value="CYTOCHROME C1 HEME LYASE"/>
    <property type="match status" value="1"/>
</dbReference>
<evidence type="ECO:0000256" key="2">
    <source>
        <dbReference type="ARBA" id="ARBA00007255"/>
    </source>
</evidence>
<feature type="region of interest" description="Disordered" evidence="11">
    <location>
        <begin position="312"/>
        <end position="333"/>
    </location>
</feature>
<evidence type="ECO:0000313" key="12">
    <source>
        <dbReference type="EMBL" id="OEH78309.1"/>
    </source>
</evidence>
<dbReference type="Proteomes" id="UP000095192">
    <property type="component" value="Unassembled WGS sequence"/>
</dbReference>
<evidence type="ECO:0000256" key="6">
    <source>
        <dbReference type="ARBA" id="ARBA00023004"/>
    </source>
</evidence>
<dbReference type="InterPro" id="IPR000511">
    <property type="entry name" value="Holocyt_c/c1_synthase"/>
</dbReference>
<keyword evidence="13" id="KW-1185">Reference proteome</keyword>